<feature type="transmembrane region" description="Helical" evidence="6">
    <location>
        <begin position="290"/>
        <end position="310"/>
    </location>
</feature>
<feature type="transmembrane region" description="Helical" evidence="6">
    <location>
        <begin position="143"/>
        <end position="161"/>
    </location>
</feature>
<gene>
    <name evidence="7" type="ORF">SAMN02745207_01587</name>
</gene>
<dbReference type="GO" id="GO:0005886">
    <property type="term" value="C:plasma membrane"/>
    <property type="evidence" value="ECO:0007669"/>
    <property type="project" value="TreeGrafter"/>
</dbReference>
<protein>
    <submittedName>
        <fullName evidence="7">Cell division protein FtsW, lipid II flippase</fullName>
    </submittedName>
</protein>
<keyword evidence="5 6" id="KW-0472">Membrane</keyword>
<dbReference type="Pfam" id="PF01098">
    <property type="entry name" value="FTSW_RODA_SPOVE"/>
    <property type="match status" value="1"/>
</dbReference>
<feature type="transmembrane region" description="Helical" evidence="6">
    <location>
        <begin position="250"/>
        <end position="269"/>
    </location>
</feature>
<keyword evidence="7" id="KW-0132">Cell division</keyword>
<evidence type="ECO:0000256" key="2">
    <source>
        <dbReference type="ARBA" id="ARBA00022692"/>
    </source>
</evidence>
<comment type="subcellular location">
    <subcellularLocation>
        <location evidence="1">Membrane</location>
        <topology evidence="1">Multi-pass membrane protein</topology>
    </subcellularLocation>
</comment>
<evidence type="ECO:0000256" key="6">
    <source>
        <dbReference type="SAM" id="Phobius"/>
    </source>
</evidence>
<feature type="transmembrane region" description="Helical" evidence="6">
    <location>
        <begin position="34"/>
        <end position="52"/>
    </location>
</feature>
<dbReference type="PANTHER" id="PTHR30474:SF3">
    <property type="entry name" value="PEPTIDOGLYCAN GLYCOSYLTRANSFERASE RODA"/>
    <property type="match status" value="1"/>
</dbReference>
<evidence type="ECO:0000256" key="4">
    <source>
        <dbReference type="ARBA" id="ARBA00022989"/>
    </source>
</evidence>
<dbReference type="PANTHER" id="PTHR30474">
    <property type="entry name" value="CELL CYCLE PROTEIN"/>
    <property type="match status" value="1"/>
</dbReference>
<reference evidence="7 8" key="1">
    <citation type="submission" date="2016-11" db="EMBL/GenBank/DDBJ databases">
        <authorList>
            <person name="Jaros S."/>
            <person name="Januszkiewicz K."/>
            <person name="Wedrychowicz H."/>
        </authorList>
    </citation>
    <scope>NUCLEOTIDE SEQUENCE [LARGE SCALE GENOMIC DNA]</scope>
    <source>
        <strain evidence="7 8">DSM 8605</strain>
    </source>
</reference>
<dbReference type="InterPro" id="IPR001182">
    <property type="entry name" value="FtsW/RodA"/>
</dbReference>
<sequence>MKKSIDERKLLRCTYLLCILFFINLSFLQWPLDYQAIVMAGVICFVIAYTYFIVRKFFPYGDKYILVFASVLSIIGIVMIYRISPSTSIKQLVWFMLGETIFVITVVVLPVVRKYSKMRYVFMILTIIFMSMSFLFGTTKNGATNWVIIDNINLGIIPFLIDIFKKIGLSEKSLILSISFQPSEFGKIVLVAYLASALKDYENWRDLIEPAIIVMISLGFMVLQRDLGSVLMFFGISLTMLYIATSKFKYVIICGALSIIGAIASYNLFYHVRIRIMIWKDPWLYATDEGYQIVQSMISIASGGLFGAGLGKGFPKFVPINTTDFIFTIICEEMGILMGIAIIIIYFLLFYRCIRVAISSDDNFTALLAVGYSAMIATQVLVIVGGVTKLIPLTGITLPLVSYGGSSMVTVFFALGILQKISEENN</sequence>
<dbReference type="EMBL" id="FQXM01000007">
    <property type="protein sequence ID" value="SHH58174.1"/>
    <property type="molecule type" value="Genomic_DNA"/>
</dbReference>
<dbReference type="OrthoDB" id="9812661at2"/>
<proteinExistence type="predicted"/>
<evidence type="ECO:0000256" key="5">
    <source>
        <dbReference type="ARBA" id="ARBA00023136"/>
    </source>
</evidence>
<dbReference type="GO" id="GO:0032153">
    <property type="term" value="C:cell division site"/>
    <property type="evidence" value="ECO:0007669"/>
    <property type="project" value="TreeGrafter"/>
</dbReference>
<keyword evidence="3" id="KW-0133">Cell shape</keyword>
<dbReference type="STRING" id="1121316.SAMN02745207_01587"/>
<dbReference type="GO" id="GO:0051301">
    <property type="term" value="P:cell division"/>
    <property type="evidence" value="ECO:0007669"/>
    <property type="project" value="UniProtKB-KW"/>
</dbReference>
<evidence type="ECO:0000313" key="7">
    <source>
        <dbReference type="EMBL" id="SHH58174.1"/>
    </source>
</evidence>
<dbReference type="GO" id="GO:0015648">
    <property type="term" value="F:lipid-linked peptidoglycan transporter activity"/>
    <property type="evidence" value="ECO:0007669"/>
    <property type="project" value="TreeGrafter"/>
</dbReference>
<keyword evidence="7" id="KW-0131">Cell cycle</keyword>
<evidence type="ECO:0000256" key="3">
    <source>
        <dbReference type="ARBA" id="ARBA00022960"/>
    </source>
</evidence>
<feature type="transmembrane region" description="Helical" evidence="6">
    <location>
        <begin position="325"/>
        <end position="351"/>
    </location>
</feature>
<dbReference type="AlphaFoldDB" id="A0A1M5U5D5"/>
<accession>A0A1M5U5D5</accession>
<feature type="transmembrane region" description="Helical" evidence="6">
    <location>
        <begin position="363"/>
        <end position="384"/>
    </location>
</feature>
<feature type="transmembrane region" description="Helical" evidence="6">
    <location>
        <begin position="64"/>
        <end position="81"/>
    </location>
</feature>
<dbReference type="Proteomes" id="UP000184447">
    <property type="component" value="Unassembled WGS sequence"/>
</dbReference>
<evidence type="ECO:0000313" key="8">
    <source>
        <dbReference type="Proteomes" id="UP000184447"/>
    </source>
</evidence>
<organism evidence="7 8">
    <name type="scientific">Clostridium grantii DSM 8605</name>
    <dbReference type="NCBI Taxonomy" id="1121316"/>
    <lineage>
        <taxon>Bacteria</taxon>
        <taxon>Bacillati</taxon>
        <taxon>Bacillota</taxon>
        <taxon>Clostridia</taxon>
        <taxon>Eubacteriales</taxon>
        <taxon>Clostridiaceae</taxon>
        <taxon>Clostridium</taxon>
    </lineage>
</organism>
<keyword evidence="8" id="KW-1185">Reference proteome</keyword>
<feature type="transmembrane region" description="Helical" evidence="6">
    <location>
        <begin position="93"/>
        <end position="112"/>
    </location>
</feature>
<feature type="transmembrane region" description="Helical" evidence="6">
    <location>
        <begin position="396"/>
        <end position="418"/>
    </location>
</feature>
<keyword evidence="2 6" id="KW-0812">Transmembrane</keyword>
<dbReference type="GO" id="GO:0008360">
    <property type="term" value="P:regulation of cell shape"/>
    <property type="evidence" value="ECO:0007669"/>
    <property type="project" value="UniProtKB-KW"/>
</dbReference>
<dbReference type="RefSeq" id="WP_073337902.1">
    <property type="nucleotide sequence ID" value="NZ_FQXM01000007.1"/>
</dbReference>
<evidence type="ECO:0000256" key="1">
    <source>
        <dbReference type="ARBA" id="ARBA00004141"/>
    </source>
</evidence>
<feature type="transmembrane region" description="Helical" evidence="6">
    <location>
        <begin position="12"/>
        <end position="28"/>
    </location>
</feature>
<keyword evidence="4 6" id="KW-1133">Transmembrane helix</keyword>
<feature type="transmembrane region" description="Helical" evidence="6">
    <location>
        <begin position="119"/>
        <end position="137"/>
    </location>
</feature>
<feature type="transmembrane region" description="Helical" evidence="6">
    <location>
        <begin position="228"/>
        <end position="244"/>
    </location>
</feature>
<name>A0A1M5U5D5_9CLOT</name>